<dbReference type="GO" id="GO:0008289">
    <property type="term" value="F:lipid binding"/>
    <property type="evidence" value="ECO:0007669"/>
    <property type="project" value="UniProtKB-KW"/>
</dbReference>
<proteinExistence type="predicted"/>
<protein>
    <submittedName>
        <fullName evidence="2">DegV family protein</fullName>
    </submittedName>
</protein>
<gene>
    <name evidence="2" type="ORF">C2L71_07315</name>
</gene>
<dbReference type="Gene3D" id="3.40.50.10170">
    <property type="match status" value="1"/>
</dbReference>
<evidence type="ECO:0000256" key="1">
    <source>
        <dbReference type="ARBA" id="ARBA00023121"/>
    </source>
</evidence>
<accession>A0A2K2UBA5</accession>
<dbReference type="InterPro" id="IPR043168">
    <property type="entry name" value="DegV_C"/>
</dbReference>
<dbReference type="AlphaFoldDB" id="A0A2K2UBA5"/>
<dbReference type="OrthoDB" id="9760324at2"/>
<dbReference type="SUPFAM" id="SSF82549">
    <property type="entry name" value="DAK1/DegV-like"/>
    <property type="match status" value="1"/>
</dbReference>
<name>A0A2K2UBA5_9ACTN</name>
<comment type="caution">
    <text evidence="2">The sequence shown here is derived from an EMBL/GenBank/DDBJ whole genome shotgun (WGS) entry which is preliminary data.</text>
</comment>
<dbReference type="PANTHER" id="PTHR33434">
    <property type="entry name" value="DEGV DOMAIN-CONTAINING PROTEIN DR_1986-RELATED"/>
    <property type="match status" value="1"/>
</dbReference>
<dbReference type="EMBL" id="PPEK01000007">
    <property type="protein sequence ID" value="PNV67607.1"/>
    <property type="molecule type" value="Genomic_DNA"/>
</dbReference>
<sequence length="298" mass="32122">MRRAGTIVSESIAVVTDTNSGIMADEAARLGVHVVPMPFVVDGEECFEGVNLDAERFYERQEAGADIATSQPSIVDLGMRWRDLLQAYDTVVYIPMSSGLSGSCETARGLAEHFGGRVQVADNQRISVTQREATLDALRWAGEGRSAAEIRALLEETRLDASIYLMVDTMDHLRRSGRITPAAAAVGSVLKIKPVLQIQGEKLDAFTVAKSLKAAKRAMMKALARDVDERFGGVENVHLYVAHTNREGDALALADEMRAAFGSGDVFVDRLPLSIACHVGPGALGVGCAKRQEMYPAS</sequence>
<dbReference type="PROSITE" id="PS51482">
    <property type="entry name" value="DEGV"/>
    <property type="match status" value="1"/>
</dbReference>
<dbReference type="InterPro" id="IPR050270">
    <property type="entry name" value="DegV_domain_contain"/>
</dbReference>
<keyword evidence="1" id="KW-0446">Lipid-binding</keyword>
<dbReference type="InterPro" id="IPR003797">
    <property type="entry name" value="DegV"/>
</dbReference>
<evidence type="ECO:0000313" key="3">
    <source>
        <dbReference type="Proteomes" id="UP000236197"/>
    </source>
</evidence>
<keyword evidence="3" id="KW-1185">Reference proteome</keyword>
<organism evidence="2 3">
    <name type="scientific">Enteroscipio rubneri</name>
    <dbReference type="NCBI Taxonomy" id="2070686"/>
    <lineage>
        <taxon>Bacteria</taxon>
        <taxon>Bacillati</taxon>
        <taxon>Actinomycetota</taxon>
        <taxon>Coriobacteriia</taxon>
        <taxon>Eggerthellales</taxon>
        <taxon>Eggerthellaceae</taxon>
        <taxon>Enteroscipio</taxon>
    </lineage>
</organism>
<dbReference type="Gene3D" id="3.30.1180.10">
    <property type="match status" value="1"/>
</dbReference>
<evidence type="ECO:0000313" key="2">
    <source>
        <dbReference type="EMBL" id="PNV67607.1"/>
    </source>
</evidence>
<dbReference type="Pfam" id="PF02645">
    <property type="entry name" value="DegV"/>
    <property type="match status" value="1"/>
</dbReference>
<reference evidence="3" key="1">
    <citation type="submission" date="2018-01" db="EMBL/GenBank/DDBJ databases">
        <title>Rubneribacter badeniensis gen. nov., sp. nov., and Colonibacter rubneri, gen. nov., sp. nov., WGS of new members of the Eggerthellaceae.</title>
        <authorList>
            <person name="Danylec N."/>
            <person name="Stoll D.A."/>
            <person name="Doetsch A."/>
            <person name="Kulling S.E."/>
            <person name="Huch M."/>
        </authorList>
    </citation>
    <scope>NUCLEOTIDE SEQUENCE [LARGE SCALE GENOMIC DNA]</scope>
    <source>
        <strain evidence="3">ResAG-96</strain>
    </source>
</reference>
<dbReference type="Proteomes" id="UP000236197">
    <property type="component" value="Unassembled WGS sequence"/>
</dbReference>
<dbReference type="NCBIfam" id="TIGR00762">
    <property type="entry name" value="DegV"/>
    <property type="match status" value="1"/>
</dbReference>
<dbReference type="PANTHER" id="PTHR33434:SF2">
    <property type="entry name" value="FATTY ACID-BINDING PROTEIN TM_1468"/>
    <property type="match status" value="1"/>
</dbReference>